<feature type="chain" id="PRO_5040887522" description="Secreted protein" evidence="1">
    <location>
        <begin position="24"/>
        <end position="81"/>
    </location>
</feature>
<evidence type="ECO:0008006" key="4">
    <source>
        <dbReference type="Google" id="ProtNLM"/>
    </source>
</evidence>
<evidence type="ECO:0000313" key="3">
    <source>
        <dbReference type="Proteomes" id="UP001153328"/>
    </source>
</evidence>
<keyword evidence="3" id="KW-1185">Reference proteome</keyword>
<proteinExistence type="predicted"/>
<dbReference type="EMBL" id="CAJVAX010000012">
    <property type="protein sequence ID" value="CAG7624783.1"/>
    <property type="molecule type" value="Genomic_DNA"/>
</dbReference>
<reference evidence="2" key="1">
    <citation type="submission" date="2021-06" db="EMBL/GenBank/DDBJ databases">
        <authorList>
            <person name="Arsene-Ploetze F."/>
        </authorList>
    </citation>
    <scope>NUCLEOTIDE SEQUENCE</scope>
    <source>
        <strain evidence="2">SBRY1</strain>
    </source>
</reference>
<evidence type="ECO:0000256" key="1">
    <source>
        <dbReference type="SAM" id="SignalP"/>
    </source>
</evidence>
<dbReference type="AlphaFoldDB" id="A0A9W4E3A7"/>
<organism evidence="2 3">
    <name type="scientific">Actinacidiphila bryophytorum</name>
    <dbReference type="NCBI Taxonomy" id="1436133"/>
    <lineage>
        <taxon>Bacteria</taxon>
        <taxon>Bacillati</taxon>
        <taxon>Actinomycetota</taxon>
        <taxon>Actinomycetes</taxon>
        <taxon>Kitasatosporales</taxon>
        <taxon>Streptomycetaceae</taxon>
        <taxon>Actinacidiphila</taxon>
    </lineage>
</organism>
<feature type="signal peptide" evidence="1">
    <location>
        <begin position="1"/>
        <end position="23"/>
    </location>
</feature>
<accession>A0A9W4E3A7</accession>
<gene>
    <name evidence="2" type="ORF">SBRY_20089</name>
</gene>
<keyword evidence="1" id="KW-0732">Signal</keyword>
<dbReference type="Proteomes" id="UP001153328">
    <property type="component" value="Unassembled WGS sequence"/>
</dbReference>
<sequence>MTPPLLAVAAAAAGLAAAVSAWAVPTPATSAVRPPMASAALVAAATSALFLDCTRTSGGRGRNNRGLWGMDSPLIKCTSMV</sequence>
<name>A0A9W4E3A7_9ACTN</name>
<evidence type="ECO:0000313" key="2">
    <source>
        <dbReference type="EMBL" id="CAG7624783.1"/>
    </source>
</evidence>
<comment type="caution">
    <text evidence="2">The sequence shown here is derived from an EMBL/GenBank/DDBJ whole genome shotgun (WGS) entry which is preliminary data.</text>
</comment>
<protein>
    <recommendedName>
        <fullName evidence="4">Secreted protein</fullName>
    </recommendedName>
</protein>